<dbReference type="SUPFAM" id="SSF52540">
    <property type="entry name" value="P-loop containing nucleoside triphosphate hydrolases"/>
    <property type="match status" value="1"/>
</dbReference>
<dbReference type="InterPro" id="IPR001650">
    <property type="entry name" value="Helicase_C-like"/>
</dbReference>
<keyword evidence="12" id="KW-1185">Reference proteome</keyword>
<evidence type="ECO:0000256" key="5">
    <source>
        <dbReference type="ARBA" id="ARBA00022840"/>
    </source>
</evidence>
<feature type="short sequence motif" description="Q motif" evidence="6">
    <location>
        <begin position="117"/>
        <end position="145"/>
    </location>
</feature>
<feature type="region of interest" description="Disordered" evidence="7">
    <location>
        <begin position="520"/>
        <end position="541"/>
    </location>
</feature>
<keyword evidence="2" id="KW-0547">Nucleotide-binding</keyword>
<dbReference type="SMART" id="SM00487">
    <property type="entry name" value="DEXDc"/>
    <property type="match status" value="1"/>
</dbReference>
<reference evidence="11 12" key="1">
    <citation type="submission" date="2022-05" db="EMBL/GenBank/DDBJ databases">
        <authorList>
            <consortium name="Genoscope - CEA"/>
            <person name="William W."/>
        </authorList>
    </citation>
    <scope>NUCLEOTIDE SEQUENCE [LARGE SCALE GENOMIC DNA]</scope>
</reference>
<dbReference type="Proteomes" id="UP001159405">
    <property type="component" value="Unassembled WGS sequence"/>
</dbReference>
<feature type="domain" description="DEAD-box RNA helicase Q" evidence="10">
    <location>
        <begin position="117"/>
        <end position="145"/>
    </location>
</feature>
<evidence type="ECO:0000313" key="11">
    <source>
        <dbReference type="EMBL" id="CAH3175183.1"/>
    </source>
</evidence>
<dbReference type="CDD" id="cd00268">
    <property type="entry name" value="DEADc"/>
    <property type="match status" value="1"/>
</dbReference>
<evidence type="ECO:0000256" key="2">
    <source>
        <dbReference type="ARBA" id="ARBA00022741"/>
    </source>
</evidence>
<name>A0ABN8RBH5_9CNID</name>
<dbReference type="PROSITE" id="PS51192">
    <property type="entry name" value="HELICASE_ATP_BIND_1"/>
    <property type="match status" value="1"/>
</dbReference>
<dbReference type="Pfam" id="PF00270">
    <property type="entry name" value="DEAD"/>
    <property type="match status" value="1"/>
</dbReference>
<dbReference type="SMART" id="SM00490">
    <property type="entry name" value="HELICc"/>
    <property type="match status" value="1"/>
</dbReference>
<protein>
    <recommendedName>
        <fullName evidence="1">RNA helicase</fullName>
        <ecNumber evidence="1">3.6.4.13</ecNumber>
    </recommendedName>
</protein>
<dbReference type="InterPro" id="IPR014001">
    <property type="entry name" value="Helicase_ATP-bd"/>
</dbReference>
<dbReference type="InterPro" id="IPR027417">
    <property type="entry name" value="P-loop_NTPase"/>
</dbReference>
<dbReference type="EC" id="3.6.4.13" evidence="1"/>
<comment type="caution">
    <text evidence="11">The sequence shown here is derived from an EMBL/GenBank/DDBJ whole genome shotgun (WGS) entry which is preliminary data.</text>
</comment>
<evidence type="ECO:0000256" key="3">
    <source>
        <dbReference type="ARBA" id="ARBA00022801"/>
    </source>
</evidence>
<keyword evidence="5" id="KW-0067">ATP-binding</keyword>
<feature type="domain" description="Helicase C-terminal" evidence="9">
    <location>
        <begin position="363"/>
        <end position="519"/>
    </location>
</feature>
<feature type="domain" description="Helicase ATP-binding" evidence="8">
    <location>
        <begin position="148"/>
        <end position="339"/>
    </location>
</feature>
<evidence type="ECO:0000256" key="6">
    <source>
        <dbReference type="PROSITE-ProRule" id="PRU00552"/>
    </source>
</evidence>
<dbReference type="CDD" id="cd18787">
    <property type="entry name" value="SF2_C_DEAD"/>
    <property type="match status" value="1"/>
</dbReference>
<feature type="non-terminal residue" evidence="11">
    <location>
        <position position="557"/>
    </location>
</feature>
<evidence type="ECO:0000259" key="9">
    <source>
        <dbReference type="PROSITE" id="PS51194"/>
    </source>
</evidence>
<evidence type="ECO:0000259" key="8">
    <source>
        <dbReference type="PROSITE" id="PS51192"/>
    </source>
</evidence>
<dbReference type="EMBL" id="CALNXK010000197">
    <property type="protein sequence ID" value="CAH3175183.1"/>
    <property type="molecule type" value="Genomic_DNA"/>
</dbReference>
<sequence length="557" mass="63176">KTGLFQACGCKKVRWASHLAAKISRSRVSPTRSSKQAKYSKPVKQTVDLKTALTRHLEKRRDFAKQEARKINIPSLKQRKAVGEDSISKGRREIIIEPSCSENPAFTSEENSKVTGHSFRSLGLREDILNGLMDLSISKPTMIQRMAIPLILKREHVLCAAQTGTGKTLAYLSPIVHHLRDEQDQGVISRLNRPRALIVLPNRELAFQVLKVAKSLSHNARFRSALLTGGRKLRVLKSGFESPVDLLVGTPGTLLEFLERGRLFLSDVSYLVIDEADTMFDKTFKNDTRQLLESINIRQDKPSHRSSLPKDAQVTVVCATLPEEFFEDTLQDILPHLQACTSSHHRILPHVRHKFVKIPQNDKPEQLLELLREDLSLHNRRTVVFCNTTPSCDFIGHYLTNNGISHIKLHSTIAIEERSKLFKDFQEEKERILVCTDVGSRGLDTNVNHVINFDFPISVTDYIHRVGRTGRVRTVPRQDDVAMATSLMSHNRDVRMALAIEEAARKNKCLKSIEVRNLPKEQARHSKKPGQVKVKRSKGTVDRTVLRRKSRDVVVQQ</sequence>
<dbReference type="PANTHER" id="PTHR47960">
    <property type="entry name" value="DEAD-BOX ATP-DEPENDENT RNA HELICASE 50"/>
    <property type="match status" value="1"/>
</dbReference>
<gene>
    <name evidence="11" type="ORF">PLOB_00015752</name>
</gene>
<dbReference type="InterPro" id="IPR011545">
    <property type="entry name" value="DEAD/DEAH_box_helicase_dom"/>
</dbReference>
<dbReference type="InterPro" id="IPR044742">
    <property type="entry name" value="DEAD/DEAH_RhlB"/>
</dbReference>
<dbReference type="PROSITE" id="PS51195">
    <property type="entry name" value="Q_MOTIF"/>
    <property type="match status" value="1"/>
</dbReference>
<dbReference type="InterPro" id="IPR014014">
    <property type="entry name" value="RNA_helicase_DEAD_Q_motif"/>
</dbReference>
<keyword evidence="4" id="KW-0347">Helicase</keyword>
<evidence type="ECO:0000256" key="4">
    <source>
        <dbReference type="ARBA" id="ARBA00022806"/>
    </source>
</evidence>
<dbReference type="PROSITE" id="PS51194">
    <property type="entry name" value="HELICASE_CTER"/>
    <property type="match status" value="1"/>
</dbReference>
<evidence type="ECO:0000259" key="10">
    <source>
        <dbReference type="PROSITE" id="PS51195"/>
    </source>
</evidence>
<keyword evidence="3" id="KW-0378">Hydrolase</keyword>
<feature type="compositionally biased region" description="Basic residues" evidence="7">
    <location>
        <begin position="525"/>
        <end position="538"/>
    </location>
</feature>
<dbReference type="Gene3D" id="3.40.50.300">
    <property type="entry name" value="P-loop containing nucleotide triphosphate hydrolases"/>
    <property type="match status" value="2"/>
</dbReference>
<accession>A0ABN8RBH5</accession>
<feature type="non-terminal residue" evidence="11">
    <location>
        <position position="1"/>
    </location>
</feature>
<organism evidence="11 12">
    <name type="scientific">Porites lobata</name>
    <dbReference type="NCBI Taxonomy" id="104759"/>
    <lineage>
        <taxon>Eukaryota</taxon>
        <taxon>Metazoa</taxon>
        <taxon>Cnidaria</taxon>
        <taxon>Anthozoa</taxon>
        <taxon>Hexacorallia</taxon>
        <taxon>Scleractinia</taxon>
        <taxon>Fungiina</taxon>
        <taxon>Poritidae</taxon>
        <taxon>Porites</taxon>
    </lineage>
</organism>
<evidence type="ECO:0000256" key="1">
    <source>
        <dbReference type="ARBA" id="ARBA00012552"/>
    </source>
</evidence>
<dbReference type="Pfam" id="PF00271">
    <property type="entry name" value="Helicase_C"/>
    <property type="match status" value="1"/>
</dbReference>
<evidence type="ECO:0000313" key="12">
    <source>
        <dbReference type="Proteomes" id="UP001159405"/>
    </source>
</evidence>
<evidence type="ECO:0000256" key="7">
    <source>
        <dbReference type="SAM" id="MobiDB-lite"/>
    </source>
</evidence>
<proteinExistence type="predicted"/>